<dbReference type="Gene3D" id="1.25.40.10">
    <property type="entry name" value="Tetratricopeptide repeat domain"/>
    <property type="match status" value="2"/>
</dbReference>
<reference evidence="3" key="1">
    <citation type="submission" date="2018-12" db="EMBL/GenBank/DDBJ databases">
        <title>Tengunoibacter tsumagoiensis gen. nov., sp. nov., Dictyobacter kobayashii sp. nov., D. alpinus sp. nov., and D. joshuensis sp. nov. and description of Dictyobacteraceae fam. nov. within the order Ktedonobacterales isolated from Tengu-no-mugimeshi.</title>
        <authorList>
            <person name="Wang C.M."/>
            <person name="Zheng Y."/>
            <person name="Sakai Y."/>
            <person name="Toyoda A."/>
            <person name="Minakuchi Y."/>
            <person name="Abe K."/>
            <person name="Yokota A."/>
            <person name="Yabe S."/>
        </authorList>
    </citation>
    <scope>NUCLEOTIDE SEQUENCE [LARGE SCALE GENOMIC DNA]</scope>
    <source>
        <strain evidence="3">Uno3</strain>
    </source>
</reference>
<organism evidence="2 3">
    <name type="scientific">Tengunoibacter tsumagoiensis</name>
    <dbReference type="NCBI Taxonomy" id="2014871"/>
    <lineage>
        <taxon>Bacteria</taxon>
        <taxon>Bacillati</taxon>
        <taxon>Chloroflexota</taxon>
        <taxon>Ktedonobacteria</taxon>
        <taxon>Ktedonobacterales</taxon>
        <taxon>Dictyobacteraceae</taxon>
        <taxon>Tengunoibacter</taxon>
    </lineage>
</organism>
<dbReference type="InterPro" id="IPR011990">
    <property type="entry name" value="TPR-like_helical_dom_sf"/>
</dbReference>
<name>A0A402A3H8_9CHLR</name>
<evidence type="ECO:0000313" key="2">
    <source>
        <dbReference type="EMBL" id="GCE13703.1"/>
    </source>
</evidence>
<gene>
    <name evidence="2" type="ORF">KTT_35620</name>
</gene>
<dbReference type="PANTHER" id="PTHR47942:SF63">
    <property type="entry name" value="PENTATRICOPEPTIDE REPEAT-CONTAINING PROTEIN"/>
    <property type="match status" value="1"/>
</dbReference>
<dbReference type="PANTHER" id="PTHR47942">
    <property type="entry name" value="TETRATRICOPEPTIDE REPEAT (TPR)-LIKE SUPERFAMILY PROTEIN-RELATED"/>
    <property type="match status" value="1"/>
</dbReference>
<dbReference type="RefSeq" id="WP_126581207.1">
    <property type="nucleotide sequence ID" value="NZ_BIFR01000001.1"/>
</dbReference>
<dbReference type="Proteomes" id="UP000287352">
    <property type="component" value="Unassembled WGS sequence"/>
</dbReference>
<evidence type="ECO:0000256" key="1">
    <source>
        <dbReference type="ARBA" id="ARBA00022737"/>
    </source>
</evidence>
<accession>A0A402A3H8</accession>
<protein>
    <submittedName>
        <fullName evidence="2">Uncharacterized protein</fullName>
    </submittedName>
</protein>
<dbReference type="AlphaFoldDB" id="A0A402A3H8"/>
<evidence type="ECO:0000313" key="3">
    <source>
        <dbReference type="Proteomes" id="UP000287352"/>
    </source>
</evidence>
<keyword evidence="3" id="KW-1185">Reference proteome</keyword>
<sequence length="798" mass="90677">MQPSALIDHLRQPEALWERTIKPLFAIFVAANAPLSSNALQHLLANDPTVEIDDYELALALNRLEALLAVDAHHRYALLSPQVNDYLLSSLLTGDELTAAHQHLARWCHVGAEQEIWQDLASDPFEQERREYARRYYVAHLAALPDKQALFSVLDEGSYGREKLQFDPSAHAYMLDLDRGREAVATSCCTDSSLVTSLSRLWSYTLLRCNLVDYVNKYPEEAFALLLQSGEVDRALTLAEALSDELKKIPVFLQLAVYFGQHERVAESAQLLTRAEELADAIDNQYICDEALASVAMALIEVKNWSEAERVIGKISLPDVQSLPYRNLASGLCQDQQWAEAERISVWIDGPDDQAQAYYQLASGLSQTQQQRFWQETERVIGEIFDPVLQAQAYHQLATYFLDAHQTGEAERIWQVAVQRISELRDSEQQVKVYRVLAEALEQVGQQENAQLLWKALESVARELASEPAIQAQAYSWLARRAQQQKKWAVAEKLITEMSDPSEQASAFLELAEAFQQDQQATEAKRVWSEAERVSAAIPDPFQKATAYGRLAQSLSRSQQEAGPIWSQVESLVSEIEAPESQVQVYRWLVEGSVQGRQWQEAEWLIGKMSDPFWQTWMYSDLAVALHQNQQTDEAQRIWRRGEQVVATIPSTETSSLWQANAYHQLIEGLCHEKQLAMAERLIGKTPYPIIAERLTITEELTQELSWDEVELAMKLLADPIEPVEVLNPFVTGLTSEQEVQDYLKILLKYWLKVERKEQARRVFQLHRPFIALYPELKAALLEASTHVETALRSSYAG</sequence>
<keyword evidence="1" id="KW-0677">Repeat</keyword>
<dbReference type="OrthoDB" id="139338at2"/>
<dbReference type="SUPFAM" id="SSF48452">
    <property type="entry name" value="TPR-like"/>
    <property type="match status" value="2"/>
</dbReference>
<comment type="caution">
    <text evidence="2">The sequence shown here is derived from an EMBL/GenBank/DDBJ whole genome shotgun (WGS) entry which is preliminary data.</text>
</comment>
<dbReference type="InterPro" id="IPR051222">
    <property type="entry name" value="PPR/CCM1_RNA-binding"/>
</dbReference>
<dbReference type="EMBL" id="BIFR01000001">
    <property type="protein sequence ID" value="GCE13703.1"/>
    <property type="molecule type" value="Genomic_DNA"/>
</dbReference>
<proteinExistence type="predicted"/>